<organism evidence="9 10">
    <name type="scientific">Maribacter arenosus</name>
    <dbReference type="NCBI Taxonomy" id="1854708"/>
    <lineage>
        <taxon>Bacteria</taxon>
        <taxon>Pseudomonadati</taxon>
        <taxon>Bacteroidota</taxon>
        <taxon>Flavobacteriia</taxon>
        <taxon>Flavobacteriales</taxon>
        <taxon>Flavobacteriaceae</taxon>
        <taxon>Maribacter</taxon>
    </lineage>
</organism>
<accession>A0ABR7V7X0</accession>
<protein>
    <recommendedName>
        <fullName evidence="6">2-succinyl-5-enolpyruvyl-6-hydroxy-3-cyclohexene-1-carboxylate synthase</fullName>
        <shortName evidence="6">SEPHCHC synthase</shortName>
        <ecNumber evidence="6">2.2.1.9</ecNumber>
    </recommendedName>
    <alternativeName>
        <fullName evidence="6">Menaquinone biosynthesis protein MenD</fullName>
    </alternativeName>
</protein>
<feature type="domain" description="Thiamine pyrophosphate enzyme TPP-binding" evidence="7">
    <location>
        <begin position="421"/>
        <end position="552"/>
    </location>
</feature>
<dbReference type="InterPro" id="IPR004433">
    <property type="entry name" value="MenaQ_synth_MenD"/>
</dbReference>
<evidence type="ECO:0000256" key="5">
    <source>
        <dbReference type="ARBA" id="ARBA00023211"/>
    </source>
</evidence>
<keyword evidence="5 6" id="KW-0464">Manganese</keyword>
<dbReference type="EC" id="2.2.1.9" evidence="6"/>
<keyword evidence="2 6" id="KW-0479">Metal-binding</keyword>
<dbReference type="HAMAP" id="MF_01659">
    <property type="entry name" value="MenD"/>
    <property type="match status" value="1"/>
</dbReference>
<dbReference type="PIRSF" id="PIRSF004983">
    <property type="entry name" value="MenD"/>
    <property type="match status" value="1"/>
</dbReference>
<evidence type="ECO:0000256" key="2">
    <source>
        <dbReference type="ARBA" id="ARBA00022723"/>
    </source>
</evidence>
<dbReference type="RefSeq" id="WP_188312891.1">
    <property type="nucleotide sequence ID" value="NZ_JABTCG010000001.1"/>
</dbReference>
<evidence type="ECO:0000313" key="10">
    <source>
        <dbReference type="Proteomes" id="UP000598350"/>
    </source>
</evidence>
<keyword evidence="3 6" id="KW-0460">Magnesium</keyword>
<dbReference type="Pfam" id="PF02775">
    <property type="entry name" value="TPP_enzyme_C"/>
    <property type="match status" value="1"/>
</dbReference>
<dbReference type="Pfam" id="PF02776">
    <property type="entry name" value="TPP_enzyme_N"/>
    <property type="match status" value="1"/>
</dbReference>
<comment type="similarity">
    <text evidence="6">Belongs to the TPP enzyme family. MenD subfamily.</text>
</comment>
<keyword evidence="10" id="KW-1185">Reference proteome</keyword>
<evidence type="ECO:0000259" key="8">
    <source>
        <dbReference type="Pfam" id="PF02776"/>
    </source>
</evidence>
<dbReference type="InterPro" id="IPR029061">
    <property type="entry name" value="THDP-binding"/>
</dbReference>
<dbReference type="Gene3D" id="3.40.50.1220">
    <property type="entry name" value="TPP-binding domain"/>
    <property type="match status" value="1"/>
</dbReference>
<dbReference type="PANTHER" id="PTHR42916:SF1">
    <property type="entry name" value="PROTEIN PHYLLO, CHLOROPLASTIC"/>
    <property type="match status" value="1"/>
</dbReference>
<dbReference type="CDD" id="cd02009">
    <property type="entry name" value="TPP_SHCHC_synthase"/>
    <property type="match status" value="1"/>
</dbReference>
<dbReference type="CDD" id="cd07037">
    <property type="entry name" value="TPP_PYR_MenD"/>
    <property type="match status" value="1"/>
</dbReference>
<dbReference type="EMBL" id="JABTCG010000001">
    <property type="protein sequence ID" value="MBD0849784.1"/>
    <property type="molecule type" value="Genomic_DNA"/>
</dbReference>
<dbReference type="InterPro" id="IPR011766">
    <property type="entry name" value="TPP_enzyme_TPP-bd"/>
</dbReference>
<comment type="pathway">
    <text evidence="6">Quinol/quinone metabolism; 1,4-dihydroxy-2-naphthoate biosynthesis; 1,4-dihydroxy-2-naphthoate from chorismate: step 2/7.</text>
</comment>
<name>A0ABR7V7X0_9FLAO</name>
<sequence length="590" mass="66596">MNYSSIPAAQTVVLHCKAKGIRDIVISPGSRNAPLTLGFTEDPYFNCYSIVDERSAAFFALGMAQQLQRPVVALCTSGSALLNYYPAIAEAYYSAIPLVVLSADRPFYKIDVGDGQTIRQDHVFDRHIGYSANLRQDVSHAKEKVKKYAPQNIIGNVKELQESIQSYNDNELNKALNLAYDQRLPVHINVPFEEPLYGKVVEPIVSPKVEINKKEATVLPELDTFVQHWNSAKRKMVLVGVNFPNLIEQQFLDVLAQDPSVIVFTETTSNIHNPEFFPSIDSIIAPIEKSNHENQLFGDLQPEILLTFGGLVVSKKVKAFLRAYKPKQHWHIDELRANDTFFALTHHFKTKVNHFFTSFLPRVHNVESEYADYWKGIKLAYEANRKTYLQSIPFSDLLAFKHIFDKIPEDIQLQMANSSTIRYAQLFDSKPSVEVFCNRGTSGIDGSVSTAIGASIANGKQTVLITGDLGFFYDSNGLWNNYMKPNFRIILINNDGGGIFRILPGLEKSANYENYFETTHNLNAEHLCTMFGLEYSSVNDVKSLENELGEFFGSSIIPKLLEIRTPRILNNKILMGYFDFISSGIINHIH</sequence>
<comment type="catalytic activity">
    <reaction evidence="6">
        <text>isochorismate + 2-oxoglutarate + H(+) = 5-enolpyruvoyl-6-hydroxy-2-succinyl-cyclohex-3-ene-1-carboxylate + CO2</text>
        <dbReference type="Rhea" id="RHEA:25593"/>
        <dbReference type="ChEBI" id="CHEBI:15378"/>
        <dbReference type="ChEBI" id="CHEBI:16526"/>
        <dbReference type="ChEBI" id="CHEBI:16810"/>
        <dbReference type="ChEBI" id="CHEBI:29780"/>
        <dbReference type="ChEBI" id="CHEBI:58818"/>
        <dbReference type="EC" id="2.2.1.9"/>
    </reaction>
</comment>
<reference evidence="9 10" key="1">
    <citation type="submission" date="2020-05" db="EMBL/GenBank/DDBJ databases">
        <title>The draft genome sequence of Maribacter arenosus CAU 1321.</title>
        <authorList>
            <person name="Mu L."/>
        </authorList>
    </citation>
    <scope>NUCLEOTIDE SEQUENCE [LARGE SCALE GENOMIC DNA]</scope>
    <source>
        <strain evidence="9 10">CAU 1321</strain>
    </source>
</reference>
<keyword evidence="6" id="KW-0474">Menaquinone biosynthesis</keyword>
<dbReference type="InterPro" id="IPR012001">
    <property type="entry name" value="Thiamin_PyroP_enz_TPP-bd_dom"/>
</dbReference>
<gene>
    <name evidence="6 9" type="primary">menD</name>
    <name evidence="9" type="ORF">HPE63_03815</name>
</gene>
<comment type="cofactor">
    <cofactor evidence="6">
        <name>Mg(2+)</name>
        <dbReference type="ChEBI" id="CHEBI:18420"/>
    </cofactor>
    <cofactor evidence="6">
        <name>Mn(2+)</name>
        <dbReference type="ChEBI" id="CHEBI:29035"/>
    </cofactor>
</comment>
<comment type="caution">
    <text evidence="9">The sequence shown here is derived from an EMBL/GenBank/DDBJ whole genome shotgun (WGS) entry which is preliminary data.</text>
</comment>
<evidence type="ECO:0000256" key="1">
    <source>
        <dbReference type="ARBA" id="ARBA00022679"/>
    </source>
</evidence>
<comment type="cofactor">
    <cofactor evidence="6">
        <name>thiamine diphosphate</name>
        <dbReference type="ChEBI" id="CHEBI:58937"/>
    </cofactor>
    <text evidence="6">Binds 1 thiamine pyrophosphate per subunit.</text>
</comment>
<dbReference type="Proteomes" id="UP000598350">
    <property type="component" value="Unassembled WGS sequence"/>
</dbReference>
<evidence type="ECO:0000313" key="9">
    <source>
        <dbReference type="EMBL" id="MBD0849784.1"/>
    </source>
</evidence>
<dbReference type="Gene3D" id="3.40.50.970">
    <property type="match status" value="2"/>
</dbReference>
<dbReference type="NCBIfam" id="TIGR00173">
    <property type="entry name" value="menD"/>
    <property type="match status" value="1"/>
</dbReference>
<feature type="domain" description="Thiamine pyrophosphate enzyme N-terminal TPP-binding" evidence="8">
    <location>
        <begin position="9"/>
        <end position="116"/>
    </location>
</feature>
<evidence type="ECO:0000256" key="4">
    <source>
        <dbReference type="ARBA" id="ARBA00023052"/>
    </source>
</evidence>
<keyword evidence="4 6" id="KW-0786">Thiamine pyrophosphate</keyword>
<proteinExistence type="inferred from homology"/>
<comment type="pathway">
    <text evidence="6">Quinol/quinone metabolism; menaquinone biosynthesis.</text>
</comment>
<comment type="function">
    <text evidence="6">Catalyzes the thiamine diphosphate-dependent decarboxylation of 2-oxoglutarate and the subsequent addition of the resulting succinic semialdehyde-thiamine pyrophosphate anion to isochorismate to yield 2-succinyl-5-enolpyruvyl-6-hydroxy-3-cyclohexene-1-carboxylate (SEPHCHC).</text>
</comment>
<evidence type="ECO:0000256" key="3">
    <source>
        <dbReference type="ARBA" id="ARBA00022842"/>
    </source>
</evidence>
<dbReference type="SUPFAM" id="SSF52518">
    <property type="entry name" value="Thiamin diphosphate-binding fold (THDP-binding)"/>
    <property type="match status" value="2"/>
</dbReference>
<keyword evidence="1 6" id="KW-0808">Transferase</keyword>
<evidence type="ECO:0000259" key="7">
    <source>
        <dbReference type="Pfam" id="PF02775"/>
    </source>
</evidence>
<evidence type="ECO:0000256" key="6">
    <source>
        <dbReference type="HAMAP-Rule" id="MF_01659"/>
    </source>
</evidence>
<comment type="subunit">
    <text evidence="6">Homodimer.</text>
</comment>
<dbReference type="PANTHER" id="PTHR42916">
    <property type="entry name" value="2-SUCCINYL-5-ENOLPYRUVYL-6-HYDROXY-3-CYCLOHEXENE-1-CARBOXYLATE SYNTHASE"/>
    <property type="match status" value="1"/>
</dbReference>
<dbReference type="GO" id="GO:0070204">
    <property type="term" value="F:2-succinyl-5-enolpyruvyl-6-hydroxy-3-cyclohexene-1-carboxylic-acid synthase activity"/>
    <property type="evidence" value="ECO:0007669"/>
    <property type="project" value="UniProtKB-EC"/>
</dbReference>